<dbReference type="InterPro" id="IPR013078">
    <property type="entry name" value="His_Pase_superF_clade-1"/>
</dbReference>
<gene>
    <name evidence="1" type="ORF">ED208_08530</name>
</gene>
<dbReference type="PANTHER" id="PTHR47623">
    <property type="entry name" value="OS09G0287300 PROTEIN"/>
    <property type="match status" value="1"/>
</dbReference>
<dbReference type="Proteomes" id="UP000282106">
    <property type="component" value="Unassembled WGS sequence"/>
</dbReference>
<reference evidence="1 2" key="1">
    <citation type="submission" date="2018-10" db="EMBL/GenBank/DDBJ databases">
        <authorList>
            <person name="Chen W.-M."/>
        </authorList>
    </citation>
    <scope>NUCLEOTIDE SEQUENCE [LARGE SCALE GENOMIC DNA]</scope>
    <source>
        <strain evidence="1 2">THS-13</strain>
    </source>
</reference>
<proteinExistence type="predicted"/>
<dbReference type="Gene3D" id="3.40.50.1240">
    <property type="entry name" value="Phosphoglycerate mutase-like"/>
    <property type="match status" value="1"/>
</dbReference>
<dbReference type="AlphaFoldDB" id="A0A3N0VFE9"/>
<dbReference type="InParanoid" id="A0A3N0VFE9"/>
<organism evidence="1 2">
    <name type="scientific">Stagnimonas aquatica</name>
    <dbReference type="NCBI Taxonomy" id="2689987"/>
    <lineage>
        <taxon>Bacteria</taxon>
        <taxon>Pseudomonadati</taxon>
        <taxon>Pseudomonadota</taxon>
        <taxon>Gammaproteobacteria</taxon>
        <taxon>Nevskiales</taxon>
        <taxon>Nevskiaceae</taxon>
        <taxon>Stagnimonas</taxon>
    </lineage>
</organism>
<dbReference type="SMART" id="SM00855">
    <property type="entry name" value="PGAM"/>
    <property type="match status" value="1"/>
</dbReference>
<name>A0A3N0VFE9_9GAMM</name>
<comment type="caution">
    <text evidence="1">The sequence shown here is derived from an EMBL/GenBank/DDBJ whole genome shotgun (WGS) entry which is preliminary data.</text>
</comment>
<dbReference type="RefSeq" id="WP_123211463.1">
    <property type="nucleotide sequence ID" value="NZ_RJVO01000003.1"/>
</dbReference>
<sequence>MRLLTLIRHAKSSWDYPGLTDFERPLNDRGRRDAPRMAQRLARRCKPPLLLLSSPATRAVTTARLFAEALGVDFDEVLIEPRLYEASRKTLLEVIAGLPERRSQVLLFGHNPGLSELAHTLAACPFDELPTCAAVQLQLDIASWAKVGPGCGKLLHYGFPKDGLD</sequence>
<dbReference type="EMBL" id="RJVO01000003">
    <property type="protein sequence ID" value="ROH91008.1"/>
    <property type="molecule type" value="Genomic_DNA"/>
</dbReference>
<evidence type="ECO:0000313" key="2">
    <source>
        <dbReference type="Proteomes" id="UP000282106"/>
    </source>
</evidence>
<evidence type="ECO:0000313" key="1">
    <source>
        <dbReference type="EMBL" id="ROH91008.1"/>
    </source>
</evidence>
<dbReference type="SUPFAM" id="SSF53254">
    <property type="entry name" value="Phosphoglycerate mutase-like"/>
    <property type="match status" value="1"/>
</dbReference>
<dbReference type="Pfam" id="PF00300">
    <property type="entry name" value="His_Phos_1"/>
    <property type="match status" value="1"/>
</dbReference>
<dbReference type="InterPro" id="IPR029033">
    <property type="entry name" value="His_PPase_superfam"/>
</dbReference>
<accession>A0A3N0VFE9</accession>
<dbReference type="CDD" id="cd07067">
    <property type="entry name" value="HP_PGM_like"/>
    <property type="match status" value="1"/>
</dbReference>
<keyword evidence="2" id="KW-1185">Reference proteome</keyword>
<dbReference type="PANTHER" id="PTHR47623:SF1">
    <property type="entry name" value="OS09G0287300 PROTEIN"/>
    <property type="match status" value="1"/>
</dbReference>
<protein>
    <submittedName>
        <fullName evidence="1">Histidine phosphatase family protein</fullName>
    </submittedName>
</protein>